<proteinExistence type="predicted"/>
<dbReference type="RefSeq" id="XP_025598686.1">
    <property type="nucleotide sequence ID" value="XM_025739749.1"/>
</dbReference>
<sequence length="160" mass="17373">MLPPLHSHALRCWRCRGTALHSLPQRAATQPLSMKTHLLTRGVRAEMAAAARIGRRRLQQTPEHGRIPPSRQGSVRAAEIMRFLWATLLRRLEAARILGSGQRGEGCKTPCRSESRGTVRGWATSALRCSAFFWRAAACSSSSGGTQSVQGSCSAQPQAG</sequence>
<dbReference type="EMBL" id="KZ819291">
    <property type="protein sequence ID" value="PWN98407.1"/>
    <property type="molecule type" value="Genomic_DNA"/>
</dbReference>
<accession>A0A316Z9E1</accession>
<evidence type="ECO:0000313" key="1">
    <source>
        <dbReference type="EMBL" id="PWN98407.1"/>
    </source>
</evidence>
<keyword evidence="2" id="KW-1185">Reference proteome</keyword>
<reference evidence="1 2" key="1">
    <citation type="journal article" date="2018" name="Mol. Biol. Evol.">
        <title>Broad Genomic Sampling Reveals a Smut Pathogenic Ancestry of the Fungal Clade Ustilaginomycotina.</title>
        <authorList>
            <person name="Kijpornyongpan T."/>
            <person name="Mondo S.J."/>
            <person name="Barry K."/>
            <person name="Sandor L."/>
            <person name="Lee J."/>
            <person name="Lipzen A."/>
            <person name="Pangilinan J."/>
            <person name="LaButti K."/>
            <person name="Hainaut M."/>
            <person name="Henrissat B."/>
            <person name="Grigoriev I.V."/>
            <person name="Spatafora J.W."/>
            <person name="Aime M.C."/>
        </authorList>
    </citation>
    <scope>NUCLEOTIDE SEQUENCE [LARGE SCALE GENOMIC DNA]</scope>
    <source>
        <strain evidence="1 2">MCA 4186</strain>
    </source>
</reference>
<dbReference type="AlphaFoldDB" id="A0A316Z9E1"/>
<dbReference type="GeneID" id="37267295"/>
<evidence type="ECO:0000313" key="2">
    <source>
        <dbReference type="Proteomes" id="UP000245946"/>
    </source>
</evidence>
<dbReference type="Proteomes" id="UP000245946">
    <property type="component" value="Unassembled WGS sequence"/>
</dbReference>
<protein>
    <submittedName>
        <fullName evidence="1">Uncharacterized protein</fullName>
    </submittedName>
</protein>
<gene>
    <name evidence="1" type="ORF">FA09DRAFT_262191</name>
</gene>
<name>A0A316Z9E1_9BASI</name>
<organism evidence="1 2">
    <name type="scientific">Tilletiopsis washingtonensis</name>
    <dbReference type="NCBI Taxonomy" id="58919"/>
    <lineage>
        <taxon>Eukaryota</taxon>
        <taxon>Fungi</taxon>
        <taxon>Dikarya</taxon>
        <taxon>Basidiomycota</taxon>
        <taxon>Ustilaginomycotina</taxon>
        <taxon>Exobasidiomycetes</taxon>
        <taxon>Entylomatales</taxon>
        <taxon>Entylomatales incertae sedis</taxon>
        <taxon>Tilletiopsis</taxon>
    </lineage>
</organism>